<feature type="transmembrane region" description="Helical" evidence="1">
    <location>
        <begin position="275"/>
        <end position="295"/>
    </location>
</feature>
<keyword evidence="1" id="KW-0812">Transmembrane</keyword>
<comment type="caution">
    <text evidence="2">The sequence shown here is derived from an EMBL/GenBank/DDBJ whole genome shotgun (WGS) entry which is preliminary data.</text>
</comment>
<dbReference type="EMBL" id="LAZR01000661">
    <property type="protein sequence ID" value="KKN61348.1"/>
    <property type="molecule type" value="Genomic_DNA"/>
</dbReference>
<keyword evidence="1" id="KW-0472">Membrane</keyword>
<gene>
    <name evidence="2" type="ORF">LCGC14_0522800</name>
</gene>
<organism evidence="2">
    <name type="scientific">marine sediment metagenome</name>
    <dbReference type="NCBI Taxonomy" id="412755"/>
    <lineage>
        <taxon>unclassified sequences</taxon>
        <taxon>metagenomes</taxon>
        <taxon>ecological metagenomes</taxon>
    </lineage>
</organism>
<evidence type="ECO:0000313" key="2">
    <source>
        <dbReference type="EMBL" id="KKN61348.1"/>
    </source>
</evidence>
<name>A0A0F9V674_9ZZZZ</name>
<proteinExistence type="predicted"/>
<accession>A0A0F9V674</accession>
<protein>
    <submittedName>
        <fullName evidence="2">Uncharacterized protein</fullName>
    </submittedName>
</protein>
<sequence>MLFAGVFGVAPGAPTTPDGLRPGTLVVLEPGLPPIRPPNYRQLAREEAARARAAYDSALTKAFATGEQAVRSGGTDISNASAAEAVAVAQEVLSFVVSAEQAAAAPVVNQAAYEKAKAQASVAVQKKNRVDVLFAIAKSDADTAVAVMKLRVDAEGAATSAEGSAAVAKTAAGAAQDDARIALTIRAETAATEAVEFSVAAEKAAIEARNSSNTATATHYTNVVPIQVASATAVALSKTAEVYAMKARLSADVAAEEAGKGSPPSDLDKWYTKPWVWAVIGGGVLVVGGGSYFVFRR</sequence>
<dbReference type="AlphaFoldDB" id="A0A0F9V674"/>
<keyword evidence="1" id="KW-1133">Transmembrane helix</keyword>
<evidence type="ECO:0000256" key="1">
    <source>
        <dbReference type="SAM" id="Phobius"/>
    </source>
</evidence>
<reference evidence="2" key="1">
    <citation type="journal article" date="2015" name="Nature">
        <title>Complex archaea that bridge the gap between prokaryotes and eukaryotes.</title>
        <authorList>
            <person name="Spang A."/>
            <person name="Saw J.H."/>
            <person name="Jorgensen S.L."/>
            <person name="Zaremba-Niedzwiedzka K."/>
            <person name="Martijn J."/>
            <person name="Lind A.E."/>
            <person name="van Eijk R."/>
            <person name="Schleper C."/>
            <person name="Guy L."/>
            <person name="Ettema T.J."/>
        </authorList>
    </citation>
    <scope>NUCLEOTIDE SEQUENCE</scope>
</reference>